<name>A0ABN8LNS7_9CNID</name>
<evidence type="ECO:0000313" key="2">
    <source>
        <dbReference type="Proteomes" id="UP001159427"/>
    </source>
</evidence>
<evidence type="ECO:0000313" key="1">
    <source>
        <dbReference type="EMBL" id="CAH3018023.1"/>
    </source>
</evidence>
<dbReference type="EMBL" id="CALNXI010000076">
    <property type="protein sequence ID" value="CAH3018023.1"/>
    <property type="molecule type" value="Genomic_DNA"/>
</dbReference>
<sequence length="100" mass="11017">MTKYVIYASALFDVVEKHLPNVHCYADDSQSYISFSSKAHSGQADAVAAIEDCIQSIGQWMSQDKLLMNDAKTELLLITTQQTARVTIDSITIGRSFSAL</sequence>
<dbReference type="Proteomes" id="UP001159427">
    <property type="component" value="Unassembled WGS sequence"/>
</dbReference>
<proteinExistence type="predicted"/>
<reference evidence="1 2" key="1">
    <citation type="submission" date="2022-05" db="EMBL/GenBank/DDBJ databases">
        <authorList>
            <consortium name="Genoscope - CEA"/>
            <person name="William W."/>
        </authorList>
    </citation>
    <scope>NUCLEOTIDE SEQUENCE [LARGE SCALE GENOMIC DNA]</scope>
</reference>
<protein>
    <recommendedName>
        <fullName evidence="3">Reverse transcriptase domain-containing protein</fullName>
    </recommendedName>
</protein>
<keyword evidence="2" id="KW-1185">Reference proteome</keyword>
<comment type="caution">
    <text evidence="1">The sequence shown here is derived from an EMBL/GenBank/DDBJ whole genome shotgun (WGS) entry which is preliminary data.</text>
</comment>
<organism evidence="1 2">
    <name type="scientific">Porites evermanni</name>
    <dbReference type="NCBI Taxonomy" id="104178"/>
    <lineage>
        <taxon>Eukaryota</taxon>
        <taxon>Metazoa</taxon>
        <taxon>Cnidaria</taxon>
        <taxon>Anthozoa</taxon>
        <taxon>Hexacorallia</taxon>
        <taxon>Scleractinia</taxon>
        <taxon>Fungiina</taxon>
        <taxon>Poritidae</taxon>
        <taxon>Porites</taxon>
    </lineage>
</organism>
<gene>
    <name evidence="1" type="ORF">PEVE_00040863</name>
</gene>
<evidence type="ECO:0008006" key="3">
    <source>
        <dbReference type="Google" id="ProtNLM"/>
    </source>
</evidence>
<accession>A0ABN8LNS7</accession>